<protein>
    <recommendedName>
        <fullName evidence="3">Excreted virulence factor EspC, type VII ESX diderm</fullName>
    </recommendedName>
</protein>
<keyword evidence="2" id="KW-1185">Reference proteome</keyword>
<proteinExistence type="predicted"/>
<evidence type="ECO:0000313" key="2">
    <source>
        <dbReference type="Proteomes" id="UP000517916"/>
    </source>
</evidence>
<organism evidence="1 2">
    <name type="scientific">Kutzneria viridogrisea</name>
    <dbReference type="NCBI Taxonomy" id="47990"/>
    <lineage>
        <taxon>Bacteria</taxon>
        <taxon>Bacillati</taxon>
        <taxon>Actinomycetota</taxon>
        <taxon>Actinomycetes</taxon>
        <taxon>Pseudonocardiales</taxon>
        <taxon>Pseudonocardiaceae</taxon>
        <taxon>Kutzneria</taxon>
    </lineage>
</organism>
<comment type="caution">
    <text evidence="1">The sequence shown here is derived from an EMBL/GenBank/DDBJ whole genome shotgun (WGS) entry which is preliminary data.</text>
</comment>
<dbReference type="EMBL" id="JACJID010000010">
    <property type="protein sequence ID" value="MBA8931836.1"/>
    <property type="molecule type" value="Genomic_DNA"/>
</dbReference>
<name>A0ABR6BYZ1_9PSEU</name>
<accession>A0ABR6BYZ1</accession>
<dbReference type="Proteomes" id="UP000517916">
    <property type="component" value="Unassembled WGS sequence"/>
</dbReference>
<evidence type="ECO:0008006" key="3">
    <source>
        <dbReference type="Google" id="ProtNLM"/>
    </source>
</evidence>
<evidence type="ECO:0000313" key="1">
    <source>
        <dbReference type="EMBL" id="MBA8931836.1"/>
    </source>
</evidence>
<dbReference type="InterPro" id="IPR022536">
    <property type="entry name" value="EspC"/>
</dbReference>
<sequence>MKECVLVGEGFGIEVDAVRRASQQVREGADAIGEAAALLDLLRLNSSALGEVPAAQRFAAAVREFTTAHSQDQRHGSTWVDDAAENLTSTASLYQRADEDAANGLRKAGGQ</sequence>
<dbReference type="Pfam" id="PF10824">
    <property type="entry name" value="T7SS_ESX_EspC"/>
    <property type="match status" value="1"/>
</dbReference>
<gene>
    <name evidence="1" type="ORF">BC739_009095</name>
</gene>
<reference evidence="1 2" key="1">
    <citation type="submission" date="2020-08" db="EMBL/GenBank/DDBJ databases">
        <title>Genomic Encyclopedia of Archaeal and Bacterial Type Strains, Phase II (KMG-II): from individual species to whole genera.</title>
        <authorList>
            <person name="Goeker M."/>
        </authorList>
    </citation>
    <scope>NUCLEOTIDE SEQUENCE [LARGE SCALE GENOMIC DNA]</scope>
    <source>
        <strain evidence="1 2">DSM 43850</strain>
    </source>
</reference>
<dbReference type="RefSeq" id="WP_182840508.1">
    <property type="nucleotide sequence ID" value="NZ_BAAABQ010000058.1"/>
</dbReference>